<dbReference type="Gene3D" id="3.30.70.1290">
    <property type="entry name" value="Transposase IS200-like"/>
    <property type="match status" value="1"/>
</dbReference>
<reference evidence="1" key="1">
    <citation type="submission" date="2014-11" db="EMBL/GenBank/DDBJ databases">
        <authorList>
            <person name="Malar M.C."/>
            <person name="Sen D."/>
            <person name="Tripathy S."/>
        </authorList>
    </citation>
    <scope>NUCLEOTIDE SEQUENCE</scope>
    <source>
        <strain evidence="1">BDU141951</strain>
    </source>
</reference>
<dbReference type="GO" id="GO:0004803">
    <property type="term" value="F:transposase activity"/>
    <property type="evidence" value="ECO:0007669"/>
    <property type="project" value="InterPro"/>
</dbReference>
<name>A0A0C1YEA4_9CYAN</name>
<evidence type="ECO:0000313" key="1">
    <source>
        <dbReference type="EMBL" id="NEV66789.1"/>
    </source>
</evidence>
<organism evidence="1">
    <name type="scientific">Lyngbya confervoides BDU141951</name>
    <dbReference type="NCBI Taxonomy" id="1574623"/>
    <lineage>
        <taxon>Bacteria</taxon>
        <taxon>Bacillati</taxon>
        <taxon>Cyanobacteriota</taxon>
        <taxon>Cyanophyceae</taxon>
        <taxon>Oscillatoriophycideae</taxon>
        <taxon>Oscillatoriales</taxon>
        <taxon>Microcoleaceae</taxon>
        <taxon>Lyngbya</taxon>
    </lineage>
</organism>
<reference evidence="1" key="3">
    <citation type="submission" date="2020-02" db="EMBL/GenBank/DDBJ databases">
        <authorList>
            <person name="Sarangi A.N."/>
            <person name="Ghosh S."/>
            <person name="Mukherjee M."/>
            <person name="Tripathy S."/>
        </authorList>
    </citation>
    <scope>NUCLEOTIDE SEQUENCE</scope>
    <source>
        <strain evidence="1">BDU141951</strain>
    </source>
</reference>
<comment type="caution">
    <text evidence="1">The sequence shown here is derived from an EMBL/GenBank/DDBJ whole genome shotgun (WGS) entry which is preliminary data.</text>
</comment>
<proteinExistence type="predicted"/>
<accession>A0A0C1YEA4</accession>
<sequence>MLTTIGTTHYLVKLYTYNHEDLFGDVTADRRIELNGAGQIAADEWQRSARAYTHLMLDKWAIWPNRVEGIVSLREAENAGSYSSKPGDKPRLLNAFVASYKAAAAKRINLLRNTPGRPLWQRGYQDRLIADDLMLQRVQQALEQS</sequence>
<dbReference type="EMBL" id="JTHE02000003">
    <property type="protein sequence ID" value="NEV66789.1"/>
    <property type="molecule type" value="Genomic_DNA"/>
</dbReference>
<protein>
    <submittedName>
        <fullName evidence="1">Uncharacterized protein</fullName>
    </submittedName>
</protein>
<dbReference type="InterPro" id="IPR036515">
    <property type="entry name" value="Transposase_17_sf"/>
</dbReference>
<dbReference type="AlphaFoldDB" id="A0A0C1YEA4"/>
<dbReference type="GO" id="GO:0003677">
    <property type="term" value="F:DNA binding"/>
    <property type="evidence" value="ECO:0007669"/>
    <property type="project" value="InterPro"/>
</dbReference>
<dbReference type="GO" id="GO:0006313">
    <property type="term" value="P:DNA transposition"/>
    <property type="evidence" value="ECO:0007669"/>
    <property type="project" value="InterPro"/>
</dbReference>
<gene>
    <name evidence="1" type="ORF">QQ91_006630</name>
</gene>
<reference evidence="1" key="2">
    <citation type="journal article" date="2015" name="Genome Announc.">
        <title>Draft Genome Sequence of Filamentous Marine Cyanobacterium Lyngbya confervoides Strain BDU141951.</title>
        <authorList>
            <person name="Chandrababunaidu M.M."/>
            <person name="Sen D."/>
            <person name="Tripathy S."/>
        </authorList>
    </citation>
    <scope>NUCLEOTIDE SEQUENCE</scope>
    <source>
        <strain evidence="1">BDU141951</strain>
    </source>
</reference>
<dbReference type="SUPFAM" id="SSF143422">
    <property type="entry name" value="Transposase IS200-like"/>
    <property type="match status" value="1"/>
</dbReference>